<dbReference type="Proteomes" id="UP000198287">
    <property type="component" value="Unassembled WGS sequence"/>
</dbReference>
<keyword evidence="5" id="KW-0539">Nucleus</keyword>
<evidence type="ECO:0000313" key="9">
    <source>
        <dbReference type="EMBL" id="OXA63443.1"/>
    </source>
</evidence>
<name>A0A226F0Y6_FOLCA</name>
<dbReference type="SUPFAM" id="SSF53098">
    <property type="entry name" value="Ribonuclease H-like"/>
    <property type="match status" value="1"/>
</dbReference>
<dbReference type="GO" id="GO:0046983">
    <property type="term" value="F:protein dimerization activity"/>
    <property type="evidence" value="ECO:0007669"/>
    <property type="project" value="InterPro"/>
</dbReference>
<dbReference type="Pfam" id="PF04937">
    <property type="entry name" value="DUF659"/>
    <property type="match status" value="1"/>
</dbReference>
<comment type="subcellular location">
    <subcellularLocation>
        <location evidence="1">Nucleus</location>
    </subcellularLocation>
</comment>
<dbReference type="GO" id="GO:0005634">
    <property type="term" value="C:nucleus"/>
    <property type="evidence" value="ECO:0007669"/>
    <property type="project" value="UniProtKB-SubCell"/>
</dbReference>
<reference evidence="9 10" key="1">
    <citation type="submission" date="2015-12" db="EMBL/GenBank/DDBJ databases">
        <title>The genome of Folsomia candida.</title>
        <authorList>
            <person name="Faddeeva A."/>
            <person name="Derks M.F."/>
            <person name="Anvar Y."/>
            <person name="Smit S."/>
            <person name="Van Straalen N."/>
            <person name="Roelofs D."/>
        </authorList>
    </citation>
    <scope>NUCLEOTIDE SEQUENCE [LARGE SCALE GENOMIC DNA]</scope>
    <source>
        <strain evidence="9 10">VU population</strain>
        <tissue evidence="9">Whole body</tissue>
    </source>
</reference>
<comment type="caution">
    <text evidence="9">The sequence shown here is derived from an EMBL/GenBank/DDBJ whole genome shotgun (WGS) entry which is preliminary data.</text>
</comment>
<dbReference type="InterPro" id="IPR007021">
    <property type="entry name" value="DUF659"/>
</dbReference>
<evidence type="ECO:0000259" key="8">
    <source>
        <dbReference type="Pfam" id="PF05699"/>
    </source>
</evidence>
<dbReference type="Pfam" id="PF05699">
    <property type="entry name" value="Dimer_Tnp_hAT"/>
    <property type="match status" value="1"/>
</dbReference>
<feature type="domain" description="HAT C-terminal dimerisation" evidence="8">
    <location>
        <begin position="448"/>
        <end position="494"/>
    </location>
</feature>
<proteinExistence type="predicted"/>
<evidence type="ECO:0000256" key="5">
    <source>
        <dbReference type="ARBA" id="ARBA00023242"/>
    </source>
</evidence>
<sequence>MKELQTIWVNAMINGNIPFNWLQDPVLNSFFQKLGSGFVMPSPRQASTSSLSALNKDALTCVNDAIYNNRHLSIIIDGWKNCRGVPVINIILANPSSCIFYKSYEPGANRETGEYLASVIKGVIEEVQATHGQGKIVAIVTDQGSNFVRARRVISNEETILSINCGAHMPNLLAEDISKIPSINRFLKKSTNVVKEIKKSKLKLAQYYDEYQKWIDDERVKGNTPRSRVTLTLPSKTRWYGIRDMFHKLLRARPVLERLSILHEIDFTSSTRMALKDDSFWTKLEHVAPLFRAITDVIAITEGNSSTLSDVVEEFEKLRGIFEQNGDNSDILKNATNISEIKKCQTIFKNRTDIQKLTKIHYLANFLDPRYRGQKFVEDEEKLLMTLSELEDYAKNIGVIPTEEAKEELGRQISSYRRKEGIFGNSMLLHRVPHLYWDNLLSFQSASILATVGVRILSIPSAGAERSFSIQGNVHTKNRNRLLETTVEQIMRIKWNNQQRYPKKLKKAVTSLVIEPHQQEDVASDSESDDNSDMEIAEPDSESELDT</sequence>
<protein>
    <submittedName>
        <fullName evidence="9">Zinc finger BED domain-containing protein 4</fullName>
    </submittedName>
</protein>
<evidence type="ECO:0000259" key="7">
    <source>
        <dbReference type="Pfam" id="PF04937"/>
    </source>
</evidence>
<evidence type="ECO:0000256" key="1">
    <source>
        <dbReference type="ARBA" id="ARBA00004123"/>
    </source>
</evidence>
<keyword evidence="2" id="KW-0479">Metal-binding</keyword>
<feature type="compositionally biased region" description="Acidic residues" evidence="6">
    <location>
        <begin position="522"/>
        <end position="547"/>
    </location>
</feature>
<keyword evidence="3" id="KW-0863">Zinc-finger</keyword>
<keyword evidence="10" id="KW-1185">Reference proteome</keyword>
<dbReference type="GO" id="GO:0008270">
    <property type="term" value="F:zinc ion binding"/>
    <property type="evidence" value="ECO:0007669"/>
    <property type="project" value="UniProtKB-KW"/>
</dbReference>
<evidence type="ECO:0000256" key="6">
    <source>
        <dbReference type="SAM" id="MobiDB-lite"/>
    </source>
</evidence>
<dbReference type="AlphaFoldDB" id="A0A226F0Y6"/>
<accession>A0A226F0Y6</accession>
<dbReference type="InterPro" id="IPR052035">
    <property type="entry name" value="ZnF_BED_domain_contain"/>
</dbReference>
<dbReference type="PANTHER" id="PTHR46481">
    <property type="entry name" value="ZINC FINGER BED DOMAIN-CONTAINING PROTEIN 4"/>
    <property type="match status" value="1"/>
</dbReference>
<dbReference type="PANTHER" id="PTHR46481:SF10">
    <property type="entry name" value="ZINC FINGER BED DOMAIN-CONTAINING PROTEIN 39"/>
    <property type="match status" value="1"/>
</dbReference>
<dbReference type="OMA" id="TIMVENC"/>
<evidence type="ECO:0000256" key="2">
    <source>
        <dbReference type="ARBA" id="ARBA00022723"/>
    </source>
</evidence>
<evidence type="ECO:0000256" key="3">
    <source>
        <dbReference type="ARBA" id="ARBA00022771"/>
    </source>
</evidence>
<dbReference type="InterPro" id="IPR012337">
    <property type="entry name" value="RNaseH-like_sf"/>
</dbReference>
<dbReference type="InterPro" id="IPR008906">
    <property type="entry name" value="HATC_C_dom"/>
</dbReference>
<evidence type="ECO:0000256" key="4">
    <source>
        <dbReference type="ARBA" id="ARBA00022833"/>
    </source>
</evidence>
<dbReference type="EMBL" id="LNIX01000001">
    <property type="protein sequence ID" value="OXA63443.1"/>
    <property type="molecule type" value="Genomic_DNA"/>
</dbReference>
<feature type="region of interest" description="Disordered" evidence="6">
    <location>
        <begin position="516"/>
        <end position="547"/>
    </location>
</feature>
<gene>
    <name evidence="9" type="ORF">Fcan01_00578</name>
</gene>
<organism evidence="9 10">
    <name type="scientific">Folsomia candida</name>
    <name type="common">Springtail</name>
    <dbReference type="NCBI Taxonomy" id="158441"/>
    <lineage>
        <taxon>Eukaryota</taxon>
        <taxon>Metazoa</taxon>
        <taxon>Ecdysozoa</taxon>
        <taxon>Arthropoda</taxon>
        <taxon>Hexapoda</taxon>
        <taxon>Collembola</taxon>
        <taxon>Entomobryomorpha</taxon>
        <taxon>Isotomoidea</taxon>
        <taxon>Isotomidae</taxon>
        <taxon>Proisotominae</taxon>
        <taxon>Folsomia</taxon>
    </lineage>
</organism>
<dbReference type="OrthoDB" id="4951847at2759"/>
<keyword evidence="4" id="KW-0862">Zinc</keyword>
<evidence type="ECO:0000313" key="10">
    <source>
        <dbReference type="Proteomes" id="UP000198287"/>
    </source>
</evidence>
<feature type="domain" description="DUF659" evidence="7">
    <location>
        <begin position="68"/>
        <end position="192"/>
    </location>
</feature>